<comment type="caution">
    <text evidence="1">The sequence shown here is derived from an EMBL/GenBank/DDBJ whole genome shotgun (WGS) entry which is preliminary data.</text>
</comment>
<gene>
    <name evidence="1" type="ORF">SDC9_53272</name>
</gene>
<evidence type="ECO:0000313" key="1">
    <source>
        <dbReference type="EMBL" id="MPM06968.1"/>
    </source>
</evidence>
<sequence>MKLSGIINRSMRNFLCIRGFASLKELGSVSCADEEIQRDLIGTHKDEMAAFLNSGDYTFFPEVILAAVFPNYERLSMLVDNKQGCNEKFGQVEASMSVGNKTKSATDRRIDEVLPIIHLNFSMDALKIFRIDGNHRLSAYDLARYDYNTPYCLLLFSSHEEYKRFSRAIFHNINSKQIPLTLEHNRKVIINGVDTFSNETLTRDPSFGWKYFLTRKTMAEVDFAYFPNINSYLGKTSYTFFIDLYGYLLKNGSILENEEAVMTVKSQLVEIETALSESQITATTTNIAIIGALAYYKLTNSAKYRGFLSWIKKNNLGHVEMLHIDDVIKIYDEIFEHVPRKAFLARWYPVETDTAHAQSVHRVNAIKEVADQLNLNLTDLGTKVEGAFDIRDIMFRDIRDCDVFIADLTGARHNVMIEVGYALKRVGTGRMVFYFQDSENCTSVPFDVSHLSYDKINDSAEIKIKTKARIERILEQAKNGEI</sequence>
<proteinExistence type="predicted"/>
<accession>A0A644WU20</accession>
<dbReference type="EMBL" id="VSSQ01001285">
    <property type="protein sequence ID" value="MPM06968.1"/>
    <property type="molecule type" value="Genomic_DNA"/>
</dbReference>
<reference evidence="1" key="1">
    <citation type="submission" date="2019-08" db="EMBL/GenBank/DDBJ databases">
        <authorList>
            <person name="Kucharzyk K."/>
            <person name="Murdoch R.W."/>
            <person name="Higgins S."/>
            <person name="Loffler F."/>
        </authorList>
    </citation>
    <scope>NUCLEOTIDE SEQUENCE</scope>
</reference>
<dbReference type="AlphaFoldDB" id="A0A644WU20"/>
<name>A0A644WU20_9ZZZZ</name>
<dbReference type="Gene3D" id="3.40.50.450">
    <property type="match status" value="1"/>
</dbReference>
<organism evidence="1">
    <name type="scientific">bioreactor metagenome</name>
    <dbReference type="NCBI Taxonomy" id="1076179"/>
    <lineage>
        <taxon>unclassified sequences</taxon>
        <taxon>metagenomes</taxon>
        <taxon>ecological metagenomes</taxon>
    </lineage>
</organism>
<protein>
    <submittedName>
        <fullName evidence="1">Uncharacterized protein</fullName>
    </submittedName>
</protein>